<name>A0A6H0XQ50_9PEZI</name>
<evidence type="ECO:0000256" key="1">
    <source>
        <dbReference type="SAM" id="MobiDB-lite"/>
    </source>
</evidence>
<reference evidence="2 3" key="1">
    <citation type="journal article" date="2016" name="Sci. Rep.">
        <title>Peltaster fructicola genome reveals evolution from an invasive phytopathogen to an ectophytic parasite.</title>
        <authorList>
            <person name="Xu C."/>
            <person name="Chen H."/>
            <person name="Gleason M.L."/>
            <person name="Xu J.R."/>
            <person name="Liu H."/>
            <person name="Zhang R."/>
            <person name="Sun G."/>
        </authorList>
    </citation>
    <scope>NUCLEOTIDE SEQUENCE [LARGE SCALE GENOMIC DNA]</scope>
    <source>
        <strain evidence="2 3">LNHT1506</strain>
    </source>
</reference>
<feature type="compositionally biased region" description="Polar residues" evidence="1">
    <location>
        <begin position="240"/>
        <end position="257"/>
    </location>
</feature>
<accession>A0A6H0XQ50</accession>
<dbReference type="Proteomes" id="UP000503462">
    <property type="component" value="Chromosome 2"/>
</dbReference>
<organism evidence="2 3">
    <name type="scientific">Peltaster fructicola</name>
    <dbReference type="NCBI Taxonomy" id="286661"/>
    <lineage>
        <taxon>Eukaryota</taxon>
        <taxon>Fungi</taxon>
        <taxon>Dikarya</taxon>
        <taxon>Ascomycota</taxon>
        <taxon>Pezizomycotina</taxon>
        <taxon>Dothideomycetes</taxon>
        <taxon>Dothideomycetes incertae sedis</taxon>
        <taxon>Peltaster</taxon>
    </lineage>
</organism>
<protein>
    <recommendedName>
        <fullName evidence="4">Myb-like domain-containing protein</fullName>
    </recommendedName>
</protein>
<proteinExistence type="predicted"/>
<gene>
    <name evidence="2" type="ORF">AMS68_002350</name>
</gene>
<keyword evidence="3" id="KW-1185">Reference proteome</keyword>
<evidence type="ECO:0000313" key="2">
    <source>
        <dbReference type="EMBL" id="QIW96832.1"/>
    </source>
</evidence>
<dbReference type="EMBL" id="CP051140">
    <property type="protein sequence ID" value="QIW96832.1"/>
    <property type="molecule type" value="Genomic_DNA"/>
</dbReference>
<feature type="region of interest" description="Disordered" evidence="1">
    <location>
        <begin position="238"/>
        <end position="268"/>
    </location>
</feature>
<dbReference type="AlphaFoldDB" id="A0A6H0XQ50"/>
<dbReference type="OrthoDB" id="3439209at2759"/>
<evidence type="ECO:0000313" key="3">
    <source>
        <dbReference type="Proteomes" id="UP000503462"/>
    </source>
</evidence>
<sequence>MAELPKLEHNVFIKDEPHVDSPWLGLAAVPPTVSDERLYHDYLDQRSFQTHGFRTDVELSNLSSHQLNHIDNSLWQSPLVLHEQQELRSASIDDHFNSLAYTVAPDVIDLDAAVYTATPHLPTMNPRALDLSPRAIATPPTEPIIEIHTAVDTSSFETFSDWSQASADFGPLTAESLEEDQAPNVETPASSISEHSEYLADDGASGWLDLVAPEDINGPHGREHRKLLPRDTVRWRSTHGRVTSQASVSDPSASPLMQSHEAQHAAPRIPLQVSERTRKDEYLLSMRERGLSYKEIKRRGKYREAESTLRGRVRVLTKAKEERVRKPVWTRNDVKLLRTALHRHYDLEAFDCKSTNAKVPWKKIAQWLDDNGASYKFASATCARKWDEITKDS</sequence>
<evidence type="ECO:0008006" key="4">
    <source>
        <dbReference type="Google" id="ProtNLM"/>
    </source>
</evidence>